<keyword evidence="7" id="KW-0175">Coiled coil</keyword>
<evidence type="ECO:0000256" key="5">
    <source>
        <dbReference type="ARBA" id="ARBA00023163"/>
    </source>
</evidence>
<evidence type="ECO:0000256" key="4">
    <source>
        <dbReference type="ARBA" id="ARBA00023125"/>
    </source>
</evidence>
<dbReference type="GO" id="GO:0005829">
    <property type="term" value="C:cytosol"/>
    <property type="evidence" value="ECO:0007669"/>
    <property type="project" value="TreeGrafter"/>
</dbReference>
<keyword evidence="3" id="KW-0805">Transcription regulation</keyword>
<dbReference type="SUPFAM" id="SSF52172">
    <property type="entry name" value="CheY-like"/>
    <property type="match status" value="1"/>
</dbReference>
<dbReference type="GO" id="GO:0006355">
    <property type="term" value="P:regulation of DNA-templated transcription"/>
    <property type="evidence" value="ECO:0007669"/>
    <property type="project" value="TreeGrafter"/>
</dbReference>
<comment type="caution">
    <text evidence="9">The sequence shown here is derived from an EMBL/GenBank/DDBJ whole genome shotgun (WGS) entry which is preliminary data.</text>
</comment>
<dbReference type="RefSeq" id="WP_210681645.1">
    <property type="nucleotide sequence ID" value="NZ_JAGMWN010000003.1"/>
</dbReference>
<evidence type="ECO:0000256" key="7">
    <source>
        <dbReference type="SAM" id="Coils"/>
    </source>
</evidence>
<accession>A0A8J7V2E2</accession>
<dbReference type="InterPro" id="IPR039420">
    <property type="entry name" value="WalR-like"/>
</dbReference>
<evidence type="ECO:0000256" key="1">
    <source>
        <dbReference type="ARBA" id="ARBA00022553"/>
    </source>
</evidence>
<dbReference type="InterPro" id="IPR001789">
    <property type="entry name" value="Sig_transdc_resp-reg_receiver"/>
</dbReference>
<dbReference type="Proteomes" id="UP000672602">
    <property type="component" value="Unassembled WGS sequence"/>
</dbReference>
<dbReference type="InterPro" id="IPR011006">
    <property type="entry name" value="CheY-like_superfamily"/>
</dbReference>
<gene>
    <name evidence="9" type="ORF">KAJ83_08675</name>
</gene>
<evidence type="ECO:0000313" key="9">
    <source>
        <dbReference type="EMBL" id="MBP5857081.1"/>
    </source>
</evidence>
<dbReference type="SMART" id="SM00448">
    <property type="entry name" value="REC"/>
    <property type="match status" value="1"/>
</dbReference>
<keyword evidence="1 6" id="KW-0597">Phosphoprotein</keyword>
<dbReference type="Pfam" id="PF00072">
    <property type="entry name" value="Response_reg"/>
    <property type="match status" value="1"/>
</dbReference>
<reference evidence="9" key="1">
    <citation type="submission" date="2021-04" db="EMBL/GenBank/DDBJ databases">
        <authorList>
            <person name="Zhang D.-C."/>
        </authorList>
    </citation>
    <scope>NUCLEOTIDE SEQUENCE</scope>
    <source>
        <strain evidence="9">CGMCC 1.15697</strain>
    </source>
</reference>
<dbReference type="PANTHER" id="PTHR48111:SF1">
    <property type="entry name" value="TWO-COMPONENT RESPONSE REGULATOR ORR33"/>
    <property type="match status" value="1"/>
</dbReference>
<evidence type="ECO:0000256" key="2">
    <source>
        <dbReference type="ARBA" id="ARBA00023012"/>
    </source>
</evidence>
<dbReference type="GO" id="GO:0032993">
    <property type="term" value="C:protein-DNA complex"/>
    <property type="evidence" value="ECO:0007669"/>
    <property type="project" value="TreeGrafter"/>
</dbReference>
<evidence type="ECO:0000256" key="3">
    <source>
        <dbReference type="ARBA" id="ARBA00023015"/>
    </source>
</evidence>
<dbReference type="GO" id="GO:0000976">
    <property type="term" value="F:transcription cis-regulatory region binding"/>
    <property type="evidence" value="ECO:0007669"/>
    <property type="project" value="TreeGrafter"/>
</dbReference>
<dbReference type="AlphaFoldDB" id="A0A8J7V2E2"/>
<feature type="domain" description="Response regulatory" evidence="8">
    <location>
        <begin position="17"/>
        <end position="136"/>
    </location>
</feature>
<dbReference type="EMBL" id="JAGMWN010000003">
    <property type="protein sequence ID" value="MBP5857081.1"/>
    <property type="molecule type" value="Genomic_DNA"/>
</dbReference>
<sequence length="322" mass="35794">MAIFEQRQKNGFAASARILFGEPEGSLRQALRTALSREGFEGIVDFDRTKSLREAVLKAQPDLLILDSEMDSGAADAMIQEIRHGKLGENPFVPVIVTIWEPTQSVVRRVASSGTDDIMVKPLSPGQILERIRVLVRARKPFVVTSDYIGPDRRKDESRPSDIPRIDVPNTLRAKIRGEQIDRAELARAIEEAQRSINDQKLKRNAFQIAFLVEIVLPEFRKSGISATLLNGLERLTEVGRDTAERVKDTKWTHVSDLCTSLIRVTASIRETVEQPEKKEVDLLKPLSEAIVVALHPDESSAAISNEIANAVAGYKKRGGDL</sequence>
<keyword evidence="2" id="KW-0902">Two-component regulatory system</keyword>
<feature type="coiled-coil region" evidence="7">
    <location>
        <begin position="176"/>
        <end position="203"/>
    </location>
</feature>
<protein>
    <submittedName>
        <fullName evidence="9">Response regulator transcription factor</fullName>
    </submittedName>
</protein>
<dbReference type="PANTHER" id="PTHR48111">
    <property type="entry name" value="REGULATOR OF RPOS"/>
    <property type="match status" value="1"/>
</dbReference>
<dbReference type="Gene3D" id="3.40.50.2300">
    <property type="match status" value="1"/>
</dbReference>
<proteinExistence type="predicted"/>
<organism evidence="9 10">
    <name type="scientific">Marivibrio halodurans</name>
    <dbReference type="NCBI Taxonomy" id="2039722"/>
    <lineage>
        <taxon>Bacteria</taxon>
        <taxon>Pseudomonadati</taxon>
        <taxon>Pseudomonadota</taxon>
        <taxon>Alphaproteobacteria</taxon>
        <taxon>Rhodospirillales</taxon>
        <taxon>Rhodospirillaceae</taxon>
        <taxon>Marivibrio</taxon>
    </lineage>
</organism>
<keyword evidence="10" id="KW-1185">Reference proteome</keyword>
<dbReference type="CDD" id="cd00156">
    <property type="entry name" value="REC"/>
    <property type="match status" value="1"/>
</dbReference>
<name>A0A8J7V2E2_9PROT</name>
<keyword evidence="5" id="KW-0804">Transcription</keyword>
<feature type="modified residue" description="4-aspartylphosphate" evidence="6">
    <location>
        <position position="67"/>
    </location>
</feature>
<keyword evidence="4" id="KW-0238">DNA-binding</keyword>
<evidence type="ECO:0000259" key="8">
    <source>
        <dbReference type="PROSITE" id="PS50110"/>
    </source>
</evidence>
<dbReference type="GO" id="GO:0000156">
    <property type="term" value="F:phosphorelay response regulator activity"/>
    <property type="evidence" value="ECO:0007669"/>
    <property type="project" value="TreeGrafter"/>
</dbReference>
<evidence type="ECO:0000256" key="6">
    <source>
        <dbReference type="PROSITE-ProRule" id="PRU00169"/>
    </source>
</evidence>
<evidence type="ECO:0000313" key="10">
    <source>
        <dbReference type="Proteomes" id="UP000672602"/>
    </source>
</evidence>
<dbReference type="PROSITE" id="PS50110">
    <property type="entry name" value="RESPONSE_REGULATORY"/>
    <property type="match status" value="1"/>
</dbReference>